<sequence precursor="true">MTRPSARLFASASACAFLFAAPVAHAQIVPSGAVWSYLDDGSDQGSAWIQPSFDASGWATGRAQLGYGDGDESTVVGFGGDANAKFVTTYFRREFQVADPAAVSVLRVRLLDDDGSVVYVNGVEALRNNLPAGAIGHTTLAEVAQGSAEENLWGDHLIDPNLLVQGTNVLCVEIHQAGPTSSDISFDLELLDALPAVLTRGPYLQLPGHDRMTLRWSTLAATSSRVRIGTSPGALTNTFDDPTAVLHHEVTVTGLAPDTRYYYAVGDVAQDIAGDDADHWFETAPPPGTSHPTRVWLLGDCGTHNADQLAVRDAFLGYASAAPADLILLLGDNAYPEGTQEQYQSAIFDTYAATLRTTPVWSTRGNHETLPSVYYENFTFPTAGELGGLASGTEAYYSFDRANVHFVCLDSQGSDLTPTGPMATWLAADLASTLQPWIVAYWHHPPYTKGSHDSDGTSPTAQLMVDMRETFLPILEAGGVDLVFSGHSHAYERSYLIDGHYGYSPTFSAALHVVDGGDGNVLHDGAYAKTTAGHEGAVYTVAGSSGKTTAGPLDHPVMLVNELTLGSVALDVDDDRIDVRFVDSTGAVLDHYTLVAAVPSPLLSATALTAGQGATFSVANLLPGEGAVIGYSVWGGGPSPSPFGPLALTPPTLLLTAGFADGSGNYTFGTGVPLGTAGFDVWLQALVIETSGAALLTNPLALTIQ</sequence>
<dbReference type="Gene3D" id="2.60.120.260">
    <property type="entry name" value="Galactose-binding domain-like"/>
    <property type="match status" value="1"/>
</dbReference>
<organism evidence="5 6">
    <name type="scientific">Rohdeia mirabilis</name>
    <dbReference type="NCBI Taxonomy" id="2528008"/>
    <lineage>
        <taxon>Bacteria</taxon>
        <taxon>Pseudomonadati</taxon>
        <taxon>Planctomycetota</taxon>
        <taxon>Planctomycetia</taxon>
        <taxon>Planctomycetia incertae sedis</taxon>
        <taxon>Rohdeia</taxon>
    </lineage>
</organism>
<protein>
    <submittedName>
        <fullName evidence="5">Alkaline phosphatase</fullName>
        <ecNumber evidence="5">3.1.3.1</ecNumber>
    </submittedName>
</protein>
<dbReference type="EMBL" id="CP036290">
    <property type="protein sequence ID" value="QDU83783.1"/>
    <property type="molecule type" value="Genomic_DNA"/>
</dbReference>
<evidence type="ECO:0000259" key="4">
    <source>
        <dbReference type="Pfam" id="PF16656"/>
    </source>
</evidence>
<feature type="chain" id="PRO_5021699867" evidence="2">
    <location>
        <begin position="27"/>
        <end position="705"/>
    </location>
</feature>
<dbReference type="InterPro" id="IPR008963">
    <property type="entry name" value="Purple_acid_Pase-like_N"/>
</dbReference>
<dbReference type="RefSeq" id="WP_419186312.1">
    <property type="nucleotide sequence ID" value="NZ_CP036290.1"/>
</dbReference>
<dbReference type="Proteomes" id="UP000319342">
    <property type="component" value="Chromosome"/>
</dbReference>
<evidence type="ECO:0000313" key="5">
    <source>
        <dbReference type="EMBL" id="QDU83783.1"/>
    </source>
</evidence>
<dbReference type="InterPro" id="IPR015914">
    <property type="entry name" value="PAPs_N"/>
</dbReference>
<feature type="domain" description="Purple acid phosphatase N-terminal" evidence="4">
    <location>
        <begin position="202"/>
        <end position="274"/>
    </location>
</feature>
<dbReference type="Pfam" id="PF00149">
    <property type="entry name" value="Metallophos"/>
    <property type="match status" value="1"/>
</dbReference>
<dbReference type="EC" id="3.1.3.1" evidence="5"/>
<evidence type="ECO:0000256" key="1">
    <source>
        <dbReference type="ARBA" id="ARBA00022729"/>
    </source>
</evidence>
<dbReference type="GO" id="GO:0003993">
    <property type="term" value="F:acid phosphatase activity"/>
    <property type="evidence" value="ECO:0007669"/>
    <property type="project" value="InterPro"/>
</dbReference>
<dbReference type="InterPro" id="IPR029052">
    <property type="entry name" value="Metallo-depent_PP-like"/>
</dbReference>
<dbReference type="InterPro" id="IPR004843">
    <property type="entry name" value="Calcineurin-like_PHP"/>
</dbReference>
<keyword evidence="6" id="KW-1185">Reference proteome</keyword>
<gene>
    <name evidence="5" type="primary">phoA</name>
    <name evidence="5" type="ORF">Pla163_08840</name>
</gene>
<dbReference type="PANTHER" id="PTHR22953">
    <property type="entry name" value="ACID PHOSPHATASE RELATED"/>
    <property type="match status" value="1"/>
</dbReference>
<keyword evidence="1 2" id="KW-0732">Signal</keyword>
<feature type="signal peptide" evidence="2">
    <location>
        <begin position="1"/>
        <end position="26"/>
    </location>
</feature>
<accession>A0A518CX21</accession>
<feature type="domain" description="Calcineurin-like phosphoesterase" evidence="3">
    <location>
        <begin position="294"/>
        <end position="491"/>
    </location>
</feature>
<evidence type="ECO:0000259" key="3">
    <source>
        <dbReference type="Pfam" id="PF00149"/>
    </source>
</evidence>
<dbReference type="InterPro" id="IPR039331">
    <property type="entry name" value="PAPs-like"/>
</dbReference>
<dbReference type="Gene3D" id="3.60.21.10">
    <property type="match status" value="1"/>
</dbReference>
<dbReference type="SUPFAM" id="SSF49363">
    <property type="entry name" value="Purple acid phosphatase, N-terminal domain"/>
    <property type="match status" value="1"/>
</dbReference>
<dbReference type="GO" id="GO:0046872">
    <property type="term" value="F:metal ion binding"/>
    <property type="evidence" value="ECO:0007669"/>
    <property type="project" value="InterPro"/>
</dbReference>
<evidence type="ECO:0000256" key="2">
    <source>
        <dbReference type="SAM" id="SignalP"/>
    </source>
</evidence>
<dbReference type="GO" id="GO:0004035">
    <property type="term" value="F:alkaline phosphatase activity"/>
    <property type="evidence" value="ECO:0007669"/>
    <property type="project" value="UniProtKB-EC"/>
</dbReference>
<dbReference type="SUPFAM" id="SSF56300">
    <property type="entry name" value="Metallo-dependent phosphatases"/>
    <property type="match status" value="1"/>
</dbReference>
<dbReference type="PANTHER" id="PTHR22953:SF153">
    <property type="entry name" value="PURPLE ACID PHOSPHATASE"/>
    <property type="match status" value="1"/>
</dbReference>
<name>A0A518CX21_9BACT</name>
<reference evidence="5 6" key="1">
    <citation type="submission" date="2019-02" db="EMBL/GenBank/DDBJ databases">
        <title>Deep-cultivation of Planctomycetes and their phenomic and genomic characterization uncovers novel biology.</title>
        <authorList>
            <person name="Wiegand S."/>
            <person name="Jogler M."/>
            <person name="Boedeker C."/>
            <person name="Pinto D."/>
            <person name="Vollmers J."/>
            <person name="Rivas-Marin E."/>
            <person name="Kohn T."/>
            <person name="Peeters S.H."/>
            <person name="Heuer A."/>
            <person name="Rast P."/>
            <person name="Oberbeckmann S."/>
            <person name="Bunk B."/>
            <person name="Jeske O."/>
            <person name="Meyerdierks A."/>
            <person name="Storesund J.E."/>
            <person name="Kallscheuer N."/>
            <person name="Luecker S."/>
            <person name="Lage O.M."/>
            <person name="Pohl T."/>
            <person name="Merkel B.J."/>
            <person name="Hornburger P."/>
            <person name="Mueller R.-W."/>
            <person name="Bruemmer F."/>
            <person name="Labrenz M."/>
            <person name="Spormann A.M."/>
            <person name="Op den Camp H."/>
            <person name="Overmann J."/>
            <person name="Amann R."/>
            <person name="Jetten M.S.M."/>
            <person name="Mascher T."/>
            <person name="Medema M.H."/>
            <person name="Devos D.P."/>
            <person name="Kaster A.-K."/>
            <person name="Ovreas L."/>
            <person name="Rohde M."/>
            <person name="Galperin M.Y."/>
            <person name="Jogler C."/>
        </authorList>
    </citation>
    <scope>NUCLEOTIDE SEQUENCE [LARGE SCALE GENOMIC DNA]</scope>
    <source>
        <strain evidence="5 6">Pla163</strain>
    </source>
</reference>
<keyword evidence="5" id="KW-0378">Hydrolase</keyword>
<evidence type="ECO:0000313" key="6">
    <source>
        <dbReference type="Proteomes" id="UP000319342"/>
    </source>
</evidence>
<dbReference type="AlphaFoldDB" id="A0A518CX21"/>
<proteinExistence type="predicted"/>
<dbReference type="Pfam" id="PF16656">
    <property type="entry name" value="Pur_ac_phosph_N"/>
    <property type="match status" value="1"/>
</dbReference>